<feature type="transmembrane region" description="Helical" evidence="9">
    <location>
        <begin position="99"/>
        <end position="117"/>
    </location>
</feature>
<evidence type="ECO:0000313" key="12">
    <source>
        <dbReference type="EMBL" id="VUX55371.1"/>
    </source>
</evidence>
<evidence type="ECO:0000256" key="4">
    <source>
        <dbReference type="ARBA" id="ARBA00022692"/>
    </source>
</evidence>
<keyword evidence="7 9" id="KW-1133">Transmembrane helix</keyword>
<sequence>MTNKEPKGYASFSIWLALSILVIALDQGTKWAIVKWVELYDKIPLNSFINITHQRNAGAAFSFLANSSGWQRWFFIVLGLTVSCVILVWLWRIRREGQLALSAGLSLVLGGALGNVIDRIMHGYVIDFIQVLIIGWPFPSFNIADSAITVGAAFLIFDALFLSGRDSAAS</sequence>
<keyword evidence="3 9" id="KW-0645">Protease</keyword>
<comment type="catalytic activity">
    <reaction evidence="9 10">
        <text>Release of signal peptides from bacterial membrane prolipoproteins. Hydrolyzes -Xaa-Yaa-Zaa-|-(S,diacylglyceryl)Cys-, in which Xaa is hydrophobic (preferably Leu), and Yaa (Ala or Ser) and Zaa (Gly or Ala) have small, neutral side chains.</text>
        <dbReference type="EC" id="3.4.23.36"/>
    </reaction>
</comment>
<evidence type="ECO:0000256" key="11">
    <source>
        <dbReference type="RuleBase" id="RU004181"/>
    </source>
</evidence>
<proteinExistence type="inferred from homology"/>
<dbReference type="UniPathway" id="UPA00665"/>
<evidence type="ECO:0000256" key="1">
    <source>
        <dbReference type="ARBA" id="ARBA00006139"/>
    </source>
</evidence>
<evidence type="ECO:0000256" key="10">
    <source>
        <dbReference type="RuleBase" id="RU000594"/>
    </source>
</evidence>
<dbReference type="PANTHER" id="PTHR33695">
    <property type="entry name" value="LIPOPROTEIN SIGNAL PEPTIDASE"/>
    <property type="match status" value="1"/>
</dbReference>
<evidence type="ECO:0000256" key="7">
    <source>
        <dbReference type="ARBA" id="ARBA00022989"/>
    </source>
</evidence>
<dbReference type="AlphaFoldDB" id="A0A7D9H3E0"/>
<keyword evidence="2 9" id="KW-1003">Cell membrane</keyword>
<feature type="transmembrane region" description="Helical" evidence="9">
    <location>
        <begin position="73"/>
        <end position="93"/>
    </location>
</feature>
<dbReference type="InterPro" id="IPR001872">
    <property type="entry name" value="Peptidase_A8"/>
</dbReference>
<evidence type="ECO:0000256" key="8">
    <source>
        <dbReference type="ARBA" id="ARBA00023136"/>
    </source>
</evidence>
<dbReference type="EC" id="3.4.23.36" evidence="9"/>
<keyword evidence="4 9" id="KW-0812">Transmembrane</keyword>
<gene>
    <name evidence="9 12" type="primary">lspA</name>
    <name evidence="12" type="ORF">JTBM06_V1_10088</name>
</gene>
<dbReference type="HAMAP" id="MF_00161">
    <property type="entry name" value="LspA"/>
    <property type="match status" value="1"/>
</dbReference>
<feature type="active site" evidence="9">
    <location>
        <position position="127"/>
    </location>
</feature>
<keyword evidence="6 9" id="KW-0378">Hydrolase</keyword>
<name>A0A7D9H3E0_9GAMM</name>
<dbReference type="EMBL" id="LR633967">
    <property type="protein sequence ID" value="VUX55371.1"/>
    <property type="molecule type" value="Genomic_DNA"/>
</dbReference>
<evidence type="ECO:0000256" key="9">
    <source>
        <dbReference type="HAMAP-Rule" id="MF_00161"/>
    </source>
</evidence>
<comment type="subcellular location">
    <subcellularLocation>
        <location evidence="9">Cell membrane</location>
        <topology evidence="9">Multi-pass membrane protein</topology>
    </subcellularLocation>
</comment>
<keyword evidence="5 9" id="KW-0064">Aspartyl protease</keyword>
<dbReference type="GO" id="GO:0005886">
    <property type="term" value="C:plasma membrane"/>
    <property type="evidence" value="ECO:0007669"/>
    <property type="project" value="UniProtKB-SubCell"/>
</dbReference>
<evidence type="ECO:0000256" key="5">
    <source>
        <dbReference type="ARBA" id="ARBA00022750"/>
    </source>
</evidence>
<comment type="pathway">
    <text evidence="9">Protein modification; lipoprotein biosynthesis (signal peptide cleavage).</text>
</comment>
<dbReference type="PRINTS" id="PR00781">
    <property type="entry name" value="LIPOSIGPTASE"/>
</dbReference>
<comment type="similarity">
    <text evidence="1 9 11">Belongs to the peptidase A8 family.</text>
</comment>
<accession>A0A7D9H3E0</accession>
<protein>
    <recommendedName>
        <fullName evidence="9">Lipoprotein signal peptidase</fullName>
        <ecNumber evidence="9">3.4.23.36</ecNumber>
    </recommendedName>
    <alternativeName>
        <fullName evidence="9">Prolipoprotein signal peptidase</fullName>
    </alternativeName>
    <alternativeName>
        <fullName evidence="9">Signal peptidase II</fullName>
        <shortName evidence="9">SPase II</shortName>
    </alternativeName>
</protein>
<keyword evidence="12" id="KW-0449">Lipoprotein</keyword>
<reference evidence="12" key="1">
    <citation type="submission" date="2019-07" db="EMBL/GenBank/DDBJ databases">
        <authorList>
            <person name="Weber M."/>
            <person name="Kostadinov I."/>
            <person name="Kostadinov D I."/>
        </authorList>
    </citation>
    <scope>NUCLEOTIDE SEQUENCE</scope>
    <source>
        <strain evidence="12">Gfbio:sag-sample-m06:053724c1-46a9-4a36-b237-ea2bf867836b</strain>
    </source>
</reference>
<feature type="transmembrane region" description="Helical" evidence="9">
    <location>
        <begin position="147"/>
        <end position="164"/>
    </location>
</feature>
<feature type="active site" evidence="9">
    <location>
        <position position="145"/>
    </location>
</feature>
<dbReference type="PANTHER" id="PTHR33695:SF1">
    <property type="entry name" value="LIPOPROTEIN SIGNAL PEPTIDASE"/>
    <property type="match status" value="1"/>
</dbReference>
<comment type="function">
    <text evidence="9 10">This protein specifically catalyzes the removal of signal peptides from prolipoproteins.</text>
</comment>
<evidence type="ECO:0000256" key="2">
    <source>
        <dbReference type="ARBA" id="ARBA00022475"/>
    </source>
</evidence>
<dbReference type="Pfam" id="PF01252">
    <property type="entry name" value="Peptidase_A8"/>
    <property type="match status" value="1"/>
</dbReference>
<evidence type="ECO:0000256" key="3">
    <source>
        <dbReference type="ARBA" id="ARBA00022670"/>
    </source>
</evidence>
<dbReference type="PROSITE" id="PS00855">
    <property type="entry name" value="SPASE_II"/>
    <property type="match status" value="1"/>
</dbReference>
<dbReference type="GO" id="GO:0004190">
    <property type="term" value="F:aspartic-type endopeptidase activity"/>
    <property type="evidence" value="ECO:0007669"/>
    <property type="project" value="UniProtKB-UniRule"/>
</dbReference>
<keyword evidence="8 9" id="KW-0472">Membrane</keyword>
<dbReference type="GO" id="GO:0006508">
    <property type="term" value="P:proteolysis"/>
    <property type="evidence" value="ECO:0007669"/>
    <property type="project" value="UniProtKB-KW"/>
</dbReference>
<organism evidence="12">
    <name type="scientific">uncultured Woeseiaceae bacterium</name>
    <dbReference type="NCBI Taxonomy" id="1983305"/>
    <lineage>
        <taxon>Bacteria</taxon>
        <taxon>Pseudomonadati</taxon>
        <taxon>Pseudomonadota</taxon>
        <taxon>Gammaproteobacteria</taxon>
        <taxon>Woeseiales</taxon>
        <taxon>Woeseiaceae</taxon>
        <taxon>environmental samples</taxon>
    </lineage>
</organism>
<feature type="transmembrane region" description="Helical" evidence="9">
    <location>
        <begin position="6"/>
        <end position="25"/>
    </location>
</feature>
<dbReference type="NCBIfam" id="TIGR00077">
    <property type="entry name" value="lspA"/>
    <property type="match status" value="1"/>
</dbReference>
<evidence type="ECO:0000256" key="6">
    <source>
        <dbReference type="ARBA" id="ARBA00022801"/>
    </source>
</evidence>